<name>A0A841TLW5_9BACL</name>
<accession>A0A841TLW5</accession>
<evidence type="ECO:0000256" key="1">
    <source>
        <dbReference type="SAM" id="Phobius"/>
    </source>
</evidence>
<proteinExistence type="predicted"/>
<protein>
    <submittedName>
        <fullName evidence="2">Flp family type IVb pilin</fullName>
    </submittedName>
</protein>
<reference evidence="2 3" key="1">
    <citation type="submission" date="2020-08" db="EMBL/GenBank/DDBJ databases">
        <title>Cohnella phylogeny.</title>
        <authorList>
            <person name="Dunlap C."/>
        </authorList>
    </citation>
    <scope>NUCLEOTIDE SEQUENCE [LARGE SCALE GENOMIC DNA]</scope>
    <source>
        <strain evidence="2 3">DSM 103658</strain>
    </source>
</reference>
<feature type="transmembrane region" description="Helical" evidence="1">
    <location>
        <begin position="20"/>
        <end position="38"/>
    </location>
</feature>
<keyword evidence="1" id="KW-0812">Transmembrane</keyword>
<dbReference type="AlphaFoldDB" id="A0A841TLW5"/>
<dbReference type="RefSeq" id="WP_185180791.1">
    <property type="nucleotide sequence ID" value="NZ_CBCSEP010000021.1"/>
</dbReference>
<keyword evidence="1" id="KW-0472">Membrane</keyword>
<keyword evidence="1" id="KW-1133">Transmembrane helix</keyword>
<organism evidence="2 3">
    <name type="scientific">Cohnella lubricantis</name>
    <dbReference type="NCBI Taxonomy" id="2163172"/>
    <lineage>
        <taxon>Bacteria</taxon>
        <taxon>Bacillati</taxon>
        <taxon>Bacillota</taxon>
        <taxon>Bacilli</taxon>
        <taxon>Bacillales</taxon>
        <taxon>Paenibacillaceae</taxon>
        <taxon>Cohnella</taxon>
    </lineage>
</organism>
<evidence type="ECO:0000313" key="3">
    <source>
        <dbReference type="Proteomes" id="UP000574133"/>
    </source>
</evidence>
<comment type="caution">
    <text evidence="2">The sequence shown here is derived from an EMBL/GenBank/DDBJ whole genome shotgun (WGS) entry which is preliminary data.</text>
</comment>
<gene>
    <name evidence="2" type="ORF">H4Q31_19790</name>
</gene>
<sequence length="67" mass="6949">MMNKLMGLVKEEQGQGMTEYGLVLGLIAVAVVGALVALRGHIIDLFDNAEDTVGQGVADMSASTTTP</sequence>
<dbReference type="EMBL" id="JACJVN010000088">
    <property type="protein sequence ID" value="MBB6679531.1"/>
    <property type="molecule type" value="Genomic_DNA"/>
</dbReference>
<evidence type="ECO:0000313" key="2">
    <source>
        <dbReference type="EMBL" id="MBB6679531.1"/>
    </source>
</evidence>
<keyword evidence="3" id="KW-1185">Reference proteome</keyword>
<dbReference type="Proteomes" id="UP000574133">
    <property type="component" value="Unassembled WGS sequence"/>
</dbReference>